<accession>A0A2U1NKG5</accession>
<comment type="caution">
    <text evidence="1">The sequence shown here is derived from an EMBL/GenBank/DDBJ whole genome shotgun (WGS) entry which is preliminary data.</text>
</comment>
<protein>
    <submittedName>
        <fullName evidence="1">Serine/threonine-protein phosphatase BSL1</fullName>
    </submittedName>
</protein>
<dbReference type="STRING" id="35608.A0A2U1NKG5"/>
<keyword evidence="2" id="KW-1185">Reference proteome</keyword>
<reference evidence="1 2" key="1">
    <citation type="journal article" date="2018" name="Mol. Plant">
        <title>The genome of Artemisia annua provides insight into the evolution of Asteraceae family and artemisinin biosynthesis.</title>
        <authorList>
            <person name="Shen Q."/>
            <person name="Zhang L."/>
            <person name="Liao Z."/>
            <person name="Wang S."/>
            <person name="Yan T."/>
            <person name="Shi P."/>
            <person name="Liu M."/>
            <person name="Fu X."/>
            <person name="Pan Q."/>
            <person name="Wang Y."/>
            <person name="Lv Z."/>
            <person name="Lu X."/>
            <person name="Zhang F."/>
            <person name="Jiang W."/>
            <person name="Ma Y."/>
            <person name="Chen M."/>
            <person name="Hao X."/>
            <person name="Li L."/>
            <person name="Tang Y."/>
            <person name="Lv G."/>
            <person name="Zhou Y."/>
            <person name="Sun X."/>
            <person name="Brodelius P.E."/>
            <person name="Rose J.K.C."/>
            <person name="Tang K."/>
        </authorList>
    </citation>
    <scope>NUCLEOTIDE SEQUENCE [LARGE SCALE GENOMIC DNA]</scope>
    <source>
        <strain evidence="2">cv. Huhao1</strain>
        <tissue evidence="1">Leaf</tissue>
    </source>
</reference>
<dbReference type="EMBL" id="PKPP01002645">
    <property type="protein sequence ID" value="PWA73958.1"/>
    <property type="molecule type" value="Genomic_DNA"/>
</dbReference>
<organism evidence="1 2">
    <name type="scientific">Artemisia annua</name>
    <name type="common">Sweet wormwood</name>
    <dbReference type="NCBI Taxonomy" id="35608"/>
    <lineage>
        <taxon>Eukaryota</taxon>
        <taxon>Viridiplantae</taxon>
        <taxon>Streptophyta</taxon>
        <taxon>Embryophyta</taxon>
        <taxon>Tracheophyta</taxon>
        <taxon>Spermatophyta</taxon>
        <taxon>Magnoliopsida</taxon>
        <taxon>eudicotyledons</taxon>
        <taxon>Gunneridae</taxon>
        <taxon>Pentapetalae</taxon>
        <taxon>asterids</taxon>
        <taxon>campanulids</taxon>
        <taxon>Asterales</taxon>
        <taxon>Asteraceae</taxon>
        <taxon>Asteroideae</taxon>
        <taxon>Anthemideae</taxon>
        <taxon>Artemisiinae</taxon>
        <taxon>Artemisia</taxon>
    </lineage>
</organism>
<dbReference type="Proteomes" id="UP000245207">
    <property type="component" value="Unassembled WGS sequence"/>
</dbReference>
<dbReference type="AlphaFoldDB" id="A0A2U1NKG5"/>
<proteinExistence type="predicted"/>
<gene>
    <name evidence="1" type="ORF">CTI12_AA256350</name>
</gene>
<evidence type="ECO:0000313" key="1">
    <source>
        <dbReference type="EMBL" id="PWA73958.1"/>
    </source>
</evidence>
<name>A0A2U1NKG5_ARTAN</name>
<sequence>MPIILQLTTLLKDWFLIVVFDLWIRVKLVRVGHPARLLYKVGKARPGTITEALIRGLPIILIDYIPGHQQIIVPGTTNNVGAILVIGRVLIIVHKIIHPISPPFQSPEISLKCLPDDTRMQA</sequence>
<evidence type="ECO:0000313" key="2">
    <source>
        <dbReference type="Proteomes" id="UP000245207"/>
    </source>
</evidence>